<dbReference type="Proteomes" id="UP001501414">
    <property type="component" value="Unassembled WGS sequence"/>
</dbReference>
<evidence type="ECO:0000313" key="8">
    <source>
        <dbReference type="EMBL" id="GAA1391726.1"/>
    </source>
</evidence>
<keyword evidence="2" id="KW-1003">Cell membrane</keyword>
<evidence type="ECO:0000256" key="6">
    <source>
        <dbReference type="ARBA" id="ARBA00023136"/>
    </source>
</evidence>
<dbReference type="InterPro" id="IPR008995">
    <property type="entry name" value="Mo/tungstate-bd_C_term_dom"/>
</dbReference>
<comment type="caution">
    <text evidence="8">The sequence shown here is derived from an EMBL/GenBank/DDBJ whole genome shotgun (WGS) entry which is preliminary data.</text>
</comment>
<dbReference type="PROSITE" id="PS50893">
    <property type="entry name" value="ABC_TRANSPORTER_2"/>
    <property type="match status" value="1"/>
</dbReference>
<keyword evidence="5" id="KW-1278">Translocase</keyword>
<dbReference type="PANTHER" id="PTHR43875">
    <property type="entry name" value="MALTODEXTRIN IMPORT ATP-BINDING PROTEIN MSMX"/>
    <property type="match status" value="1"/>
</dbReference>
<dbReference type="GO" id="GO:0005524">
    <property type="term" value="F:ATP binding"/>
    <property type="evidence" value="ECO:0007669"/>
    <property type="project" value="UniProtKB-KW"/>
</dbReference>
<dbReference type="InterPro" id="IPR003593">
    <property type="entry name" value="AAA+_ATPase"/>
</dbReference>
<dbReference type="InterPro" id="IPR027417">
    <property type="entry name" value="P-loop_NTPase"/>
</dbReference>
<evidence type="ECO:0000313" key="9">
    <source>
        <dbReference type="Proteomes" id="UP001501414"/>
    </source>
</evidence>
<gene>
    <name evidence="8" type="primary">ugpC_2</name>
    <name evidence="8" type="ORF">GCM10009613_34800</name>
</gene>
<evidence type="ECO:0000256" key="3">
    <source>
        <dbReference type="ARBA" id="ARBA00022741"/>
    </source>
</evidence>
<dbReference type="InterPro" id="IPR017871">
    <property type="entry name" value="ABC_transporter-like_CS"/>
</dbReference>
<dbReference type="PROSITE" id="PS00211">
    <property type="entry name" value="ABC_TRANSPORTER_1"/>
    <property type="match status" value="1"/>
</dbReference>
<keyword evidence="4 8" id="KW-0067">ATP-binding</keyword>
<protein>
    <submittedName>
        <fullName evidence="8">Sn-glycerol-3-phosphate ABC transporter ATP-binding protein UgpC</fullName>
    </submittedName>
</protein>
<dbReference type="Pfam" id="PF17912">
    <property type="entry name" value="OB_MalK"/>
    <property type="match status" value="1"/>
</dbReference>
<keyword evidence="3" id="KW-0547">Nucleotide-binding</keyword>
<name>A0ABP4IIW7_9PSEU</name>
<evidence type="ECO:0000259" key="7">
    <source>
        <dbReference type="PROSITE" id="PS50893"/>
    </source>
</evidence>
<dbReference type="PANTHER" id="PTHR43875:SF15">
    <property type="entry name" value="TREHALOSE IMPORT ATP-BINDING PROTEIN SUGC"/>
    <property type="match status" value="1"/>
</dbReference>
<evidence type="ECO:0000256" key="1">
    <source>
        <dbReference type="ARBA" id="ARBA00022448"/>
    </source>
</evidence>
<dbReference type="Pfam" id="PF00005">
    <property type="entry name" value="ABC_tran"/>
    <property type="match status" value="1"/>
</dbReference>
<dbReference type="InterPro" id="IPR040582">
    <property type="entry name" value="OB_MalK-like"/>
</dbReference>
<organism evidence="8 9">
    <name type="scientific">Pseudonocardia kongjuensis</name>
    <dbReference type="NCBI Taxonomy" id="102227"/>
    <lineage>
        <taxon>Bacteria</taxon>
        <taxon>Bacillati</taxon>
        <taxon>Actinomycetota</taxon>
        <taxon>Actinomycetes</taxon>
        <taxon>Pseudonocardiales</taxon>
        <taxon>Pseudonocardiaceae</taxon>
        <taxon>Pseudonocardia</taxon>
    </lineage>
</organism>
<dbReference type="Gene3D" id="3.40.50.300">
    <property type="entry name" value="P-loop containing nucleotide triphosphate hydrolases"/>
    <property type="match status" value="1"/>
</dbReference>
<evidence type="ECO:0000256" key="4">
    <source>
        <dbReference type="ARBA" id="ARBA00022840"/>
    </source>
</evidence>
<dbReference type="InterPro" id="IPR003439">
    <property type="entry name" value="ABC_transporter-like_ATP-bd"/>
</dbReference>
<proteinExistence type="predicted"/>
<dbReference type="SMART" id="SM00382">
    <property type="entry name" value="AAA"/>
    <property type="match status" value="1"/>
</dbReference>
<keyword evidence="9" id="KW-1185">Reference proteome</keyword>
<dbReference type="InterPro" id="IPR047641">
    <property type="entry name" value="ABC_transpr_MalK/UgpC-like"/>
</dbReference>
<evidence type="ECO:0000256" key="5">
    <source>
        <dbReference type="ARBA" id="ARBA00022967"/>
    </source>
</evidence>
<evidence type="ECO:0000256" key="2">
    <source>
        <dbReference type="ARBA" id="ARBA00022475"/>
    </source>
</evidence>
<dbReference type="Gene3D" id="2.40.50.100">
    <property type="match status" value="1"/>
</dbReference>
<accession>A0ABP4IIW7</accession>
<sequence>MVSAVEFRDVSKRAADGSFAVTEVNLEVKSGETVVVLGPAGSGKSTLLQLAAGVTAPSAGAVLLDGSPVVDVLPQDRPLAMVSQQQDLYPRLDVGENIALPLKLSGLDAEQQEVRVEAMAERLGLTGLLRLRPRELSAGDLRRVALCRAMIRRPRLLLLDEPLTGTDAGSLDGLRPVVSEQIRDLGATVIYTAADSGAAPDAVDRIVILRDGRIRDLGSPRGLWTDPATVFTAAALGDPPMNLVEVSVHVGLDEFVALGVGAHYLRLPWHDIRSRAIAHYHGERLVLGVRPEAVRPGQGGNALHGRVLDVEQRAGGTYARLDIGAGAVDTGPPEADRSAARRGWFGRLGGGRGTAAPIADTVLPPLDRPARAAVFVVRLPPGSGVVPGRTIPVGFSLSDIHLFDERGLRIDLGSGSAGSPAGRR</sequence>
<dbReference type="SUPFAM" id="SSF52540">
    <property type="entry name" value="P-loop containing nucleoside triphosphate hydrolases"/>
    <property type="match status" value="1"/>
</dbReference>
<keyword evidence="1" id="KW-0813">Transport</keyword>
<dbReference type="SUPFAM" id="SSF50331">
    <property type="entry name" value="MOP-like"/>
    <property type="match status" value="1"/>
</dbReference>
<keyword evidence="6" id="KW-0472">Membrane</keyword>
<dbReference type="EMBL" id="BAAAJK010000014">
    <property type="protein sequence ID" value="GAA1391726.1"/>
    <property type="molecule type" value="Genomic_DNA"/>
</dbReference>
<feature type="domain" description="ABC transporter" evidence="7">
    <location>
        <begin position="5"/>
        <end position="236"/>
    </location>
</feature>
<reference evidence="9" key="1">
    <citation type="journal article" date="2019" name="Int. J. Syst. Evol. Microbiol.">
        <title>The Global Catalogue of Microorganisms (GCM) 10K type strain sequencing project: providing services to taxonomists for standard genome sequencing and annotation.</title>
        <authorList>
            <consortium name="The Broad Institute Genomics Platform"/>
            <consortium name="The Broad Institute Genome Sequencing Center for Infectious Disease"/>
            <person name="Wu L."/>
            <person name="Ma J."/>
        </authorList>
    </citation>
    <scope>NUCLEOTIDE SEQUENCE [LARGE SCALE GENOMIC DNA]</scope>
    <source>
        <strain evidence="9">JCM 11896</strain>
    </source>
</reference>